<gene>
    <name evidence="6" type="ORF">CH338_28225</name>
</gene>
<dbReference type="PRINTS" id="PR00039">
    <property type="entry name" value="HTHLYSR"/>
</dbReference>
<keyword evidence="7" id="KW-1185">Reference proteome</keyword>
<name>A0A327JWH3_9BRAD</name>
<evidence type="ECO:0000256" key="2">
    <source>
        <dbReference type="ARBA" id="ARBA00023015"/>
    </source>
</evidence>
<keyword evidence="4" id="KW-0804">Transcription</keyword>
<sequence length="312" mass="32785">MKGVTLDQLRTFCDVATLGSFSAAAERAGLTQPAVSLQIRTLERRLGVRLIERLGRRAQPTAAGSDLLVHASRIGDELAAAVAALAPHRAGTAGRVRIGTGATACIYLLPPVLRALRRRLPGLELTVETGNTADILDRLAANALDVALATLPIAGRNFQVTPVYADELVAVAPPDAALPPRFGAAALADKPLVLYEAGGNTRRVIDRWFARAGRTPKPVMELGSVEAIKELVGAGLGFAVLPRLAVAAAEARGQIAMRPLSPRLTRSLGVVLRRDKRLDRGLRAVVEALSDLSPTSADAGPRRASAAGRRAP</sequence>
<evidence type="ECO:0000256" key="4">
    <source>
        <dbReference type="ARBA" id="ARBA00023163"/>
    </source>
</evidence>
<feature type="domain" description="HTH lysR-type" evidence="5">
    <location>
        <begin position="4"/>
        <end position="61"/>
    </location>
</feature>
<dbReference type="Pfam" id="PF03466">
    <property type="entry name" value="LysR_substrate"/>
    <property type="match status" value="1"/>
</dbReference>
<organism evidence="6 7">
    <name type="scientific">Rhodoplanes elegans</name>
    <dbReference type="NCBI Taxonomy" id="29408"/>
    <lineage>
        <taxon>Bacteria</taxon>
        <taxon>Pseudomonadati</taxon>
        <taxon>Pseudomonadota</taxon>
        <taxon>Alphaproteobacteria</taxon>
        <taxon>Hyphomicrobiales</taxon>
        <taxon>Nitrobacteraceae</taxon>
        <taxon>Rhodoplanes</taxon>
    </lineage>
</organism>
<evidence type="ECO:0000256" key="3">
    <source>
        <dbReference type="ARBA" id="ARBA00023125"/>
    </source>
</evidence>
<dbReference type="PROSITE" id="PS50931">
    <property type="entry name" value="HTH_LYSR"/>
    <property type="match status" value="1"/>
</dbReference>
<dbReference type="SUPFAM" id="SSF46785">
    <property type="entry name" value="Winged helix' DNA-binding domain"/>
    <property type="match status" value="1"/>
</dbReference>
<dbReference type="FunFam" id="1.10.10.10:FF:000001">
    <property type="entry name" value="LysR family transcriptional regulator"/>
    <property type="match status" value="1"/>
</dbReference>
<keyword evidence="2" id="KW-0805">Transcription regulation</keyword>
<dbReference type="GO" id="GO:0000976">
    <property type="term" value="F:transcription cis-regulatory region binding"/>
    <property type="evidence" value="ECO:0007669"/>
    <property type="project" value="TreeGrafter"/>
</dbReference>
<dbReference type="InterPro" id="IPR036388">
    <property type="entry name" value="WH-like_DNA-bd_sf"/>
</dbReference>
<keyword evidence="3" id="KW-0238">DNA-binding</keyword>
<reference evidence="6 7" key="1">
    <citation type="submission" date="2017-07" db="EMBL/GenBank/DDBJ databases">
        <title>Draft Genome Sequences of Select Purple Nonsulfur Bacteria.</title>
        <authorList>
            <person name="Lasarre B."/>
            <person name="Mckinlay J.B."/>
        </authorList>
    </citation>
    <scope>NUCLEOTIDE SEQUENCE [LARGE SCALE GENOMIC DNA]</scope>
    <source>
        <strain evidence="6 7">DSM 11907</strain>
    </source>
</reference>
<proteinExistence type="inferred from homology"/>
<dbReference type="GO" id="GO:0003700">
    <property type="term" value="F:DNA-binding transcription factor activity"/>
    <property type="evidence" value="ECO:0007669"/>
    <property type="project" value="InterPro"/>
</dbReference>
<dbReference type="InterPro" id="IPR005119">
    <property type="entry name" value="LysR_subst-bd"/>
</dbReference>
<dbReference type="Proteomes" id="UP000248863">
    <property type="component" value="Unassembled WGS sequence"/>
</dbReference>
<dbReference type="AlphaFoldDB" id="A0A327JWH3"/>
<dbReference type="PANTHER" id="PTHR30126:SF39">
    <property type="entry name" value="HTH-TYPE TRANSCRIPTIONAL REGULATOR CYSL"/>
    <property type="match status" value="1"/>
</dbReference>
<dbReference type="RefSeq" id="WP_111360408.1">
    <property type="nucleotide sequence ID" value="NZ_NHSK01000169.1"/>
</dbReference>
<dbReference type="InterPro" id="IPR036390">
    <property type="entry name" value="WH_DNA-bd_sf"/>
</dbReference>
<accession>A0A327JWH3</accession>
<dbReference type="CDD" id="cd05466">
    <property type="entry name" value="PBP2_LTTR_substrate"/>
    <property type="match status" value="1"/>
</dbReference>
<comment type="similarity">
    <text evidence="1">Belongs to the LysR transcriptional regulatory family.</text>
</comment>
<protein>
    <submittedName>
        <fullName evidence="6">LysR family transcriptional regulator</fullName>
    </submittedName>
</protein>
<dbReference type="SUPFAM" id="SSF53850">
    <property type="entry name" value="Periplasmic binding protein-like II"/>
    <property type="match status" value="1"/>
</dbReference>
<evidence type="ECO:0000313" key="6">
    <source>
        <dbReference type="EMBL" id="RAI29914.1"/>
    </source>
</evidence>
<dbReference type="OrthoDB" id="9791253at2"/>
<evidence type="ECO:0000256" key="1">
    <source>
        <dbReference type="ARBA" id="ARBA00009437"/>
    </source>
</evidence>
<dbReference type="InterPro" id="IPR000847">
    <property type="entry name" value="LysR_HTH_N"/>
</dbReference>
<comment type="caution">
    <text evidence="6">The sequence shown here is derived from an EMBL/GenBank/DDBJ whole genome shotgun (WGS) entry which is preliminary data.</text>
</comment>
<dbReference type="EMBL" id="NPEU01000653">
    <property type="protein sequence ID" value="RAI29914.1"/>
    <property type="molecule type" value="Genomic_DNA"/>
</dbReference>
<evidence type="ECO:0000259" key="5">
    <source>
        <dbReference type="PROSITE" id="PS50931"/>
    </source>
</evidence>
<dbReference type="Pfam" id="PF00126">
    <property type="entry name" value="HTH_1"/>
    <property type="match status" value="1"/>
</dbReference>
<evidence type="ECO:0000313" key="7">
    <source>
        <dbReference type="Proteomes" id="UP000248863"/>
    </source>
</evidence>
<dbReference type="Gene3D" id="3.40.190.290">
    <property type="match status" value="1"/>
</dbReference>
<dbReference type="PANTHER" id="PTHR30126">
    <property type="entry name" value="HTH-TYPE TRANSCRIPTIONAL REGULATOR"/>
    <property type="match status" value="1"/>
</dbReference>
<dbReference type="Gene3D" id="1.10.10.10">
    <property type="entry name" value="Winged helix-like DNA-binding domain superfamily/Winged helix DNA-binding domain"/>
    <property type="match status" value="1"/>
</dbReference>